<comment type="caution">
    <text evidence="5">The sequence shown here is derived from an EMBL/GenBank/DDBJ whole genome shotgun (WGS) entry which is preliminary data.</text>
</comment>
<dbReference type="InterPro" id="IPR019200">
    <property type="entry name" value="ATP_adenylylTrfase_C"/>
</dbReference>
<evidence type="ECO:0000313" key="6">
    <source>
        <dbReference type="Proteomes" id="UP000305539"/>
    </source>
</evidence>
<dbReference type="SUPFAM" id="SSF54197">
    <property type="entry name" value="HIT-like"/>
    <property type="match status" value="1"/>
</dbReference>
<dbReference type="PANTHER" id="PTHR38420">
    <property type="entry name" value="AP-4-A PHOSPHORYLASE II"/>
    <property type="match status" value="1"/>
</dbReference>
<sequence>MNSTRLLQPGTLGPAIEKQTSHALHCGALQPIASDERTIDDAGVRFIVRQVSSLARKNAAKTAPAARTVASVPVNPFLPHDPNLFVADISETHFALLNKFNVIDHHLLIVTRSFIPQDTPLDAADFAAWLACLAEFDGLGFYNSCTEAGASQPHKHLQIVPLPLGAAGLRLPIEPLVAAAQWRGAIGTLPGLPFRHAFAALDPAAGDSPEAAHAAADHYRALLEAVTGPRPNSASDAHGETPRPAPSRPAPYNLLITSHWMLLVPRSAQSVESVEVNALGFAGSLFVRDASQMQVVERLGPMNVLRRVAMPADETR</sequence>
<dbReference type="Proteomes" id="UP000305539">
    <property type="component" value="Unassembled WGS sequence"/>
</dbReference>
<reference evidence="5 6" key="1">
    <citation type="submission" date="2019-04" db="EMBL/GenBank/DDBJ databases">
        <title>Trinickia sp. 7GSK02, isolated from subtropical forest soil.</title>
        <authorList>
            <person name="Gao Z.-H."/>
            <person name="Qiu L.-H."/>
        </authorList>
    </citation>
    <scope>NUCLEOTIDE SEQUENCE [LARGE SCALE GENOMIC DNA]</scope>
    <source>
        <strain evidence="5 6">7GSK02</strain>
    </source>
</reference>
<dbReference type="Pfam" id="PF09830">
    <property type="entry name" value="ATP_transf"/>
    <property type="match status" value="1"/>
</dbReference>
<feature type="domain" description="Ap4A phosphorylase 1/2 N-terminal" evidence="4">
    <location>
        <begin position="4"/>
        <end position="178"/>
    </location>
</feature>
<feature type="active site" description="Nucleophile" evidence="1">
    <location>
        <position position="156"/>
    </location>
</feature>
<evidence type="ECO:0000259" key="4">
    <source>
        <dbReference type="Pfam" id="PF19327"/>
    </source>
</evidence>
<dbReference type="InterPro" id="IPR045759">
    <property type="entry name" value="Ap4A_phos1/2_N"/>
</dbReference>
<dbReference type="InterPro" id="IPR036265">
    <property type="entry name" value="HIT-like_sf"/>
</dbReference>
<dbReference type="OrthoDB" id="421767at2"/>
<dbReference type="RefSeq" id="WP_136892322.1">
    <property type="nucleotide sequence ID" value="NZ_SWJE01000001.1"/>
</dbReference>
<evidence type="ECO:0000313" key="5">
    <source>
        <dbReference type="EMBL" id="TKC92539.1"/>
    </source>
</evidence>
<evidence type="ECO:0000259" key="3">
    <source>
        <dbReference type="Pfam" id="PF09830"/>
    </source>
</evidence>
<dbReference type="PANTHER" id="PTHR38420:SF1">
    <property type="entry name" value="PUTATIVE (AFU_ORTHOLOGUE AFUA_5G14690)-RELATED"/>
    <property type="match status" value="1"/>
</dbReference>
<dbReference type="EMBL" id="SWJE01000001">
    <property type="protein sequence ID" value="TKC92539.1"/>
    <property type="molecule type" value="Genomic_DNA"/>
</dbReference>
<dbReference type="Gene3D" id="3.30.428.70">
    <property type="match status" value="1"/>
</dbReference>
<dbReference type="GO" id="GO:0009117">
    <property type="term" value="P:nucleotide metabolic process"/>
    <property type="evidence" value="ECO:0007669"/>
    <property type="project" value="InterPro"/>
</dbReference>
<feature type="domain" description="ATP adenylyltransferase C-terminal" evidence="3">
    <location>
        <begin position="191"/>
        <end position="311"/>
    </location>
</feature>
<evidence type="ECO:0000256" key="1">
    <source>
        <dbReference type="PIRSR" id="PIRSR000846-1"/>
    </source>
</evidence>
<dbReference type="PIRSF" id="PIRSF000846">
    <property type="entry name" value="ATP_adenylyltr"/>
    <property type="match status" value="1"/>
</dbReference>
<evidence type="ECO:0000256" key="2">
    <source>
        <dbReference type="SAM" id="MobiDB-lite"/>
    </source>
</evidence>
<dbReference type="Pfam" id="PF19327">
    <property type="entry name" value="Ap4A_phos_N"/>
    <property type="match status" value="1"/>
</dbReference>
<dbReference type="GO" id="GO:0003877">
    <property type="term" value="F:ATP:ADP adenylyltransferase activity"/>
    <property type="evidence" value="ECO:0007669"/>
    <property type="project" value="InterPro"/>
</dbReference>
<dbReference type="AlphaFoldDB" id="A0A4U1IFM8"/>
<keyword evidence="6" id="KW-1185">Reference proteome</keyword>
<accession>A0A4U1IFM8</accession>
<organism evidence="5 6">
    <name type="scientific">Trinickia terrae</name>
    <dbReference type="NCBI Taxonomy" id="2571161"/>
    <lineage>
        <taxon>Bacteria</taxon>
        <taxon>Pseudomonadati</taxon>
        <taxon>Pseudomonadota</taxon>
        <taxon>Betaproteobacteria</taxon>
        <taxon>Burkholderiales</taxon>
        <taxon>Burkholderiaceae</taxon>
        <taxon>Trinickia</taxon>
    </lineage>
</organism>
<dbReference type="InterPro" id="IPR009163">
    <property type="entry name" value="Ap4A_phos1/2"/>
</dbReference>
<proteinExistence type="predicted"/>
<name>A0A4U1IFM8_9BURK</name>
<dbReference type="InterPro" id="IPR043171">
    <property type="entry name" value="Ap4A_phos1/2-like"/>
</dbReference>
<gene>
    <name evidence="5" type="ORF">FAZ69_02370</name>
</gene>
<dbReference type="GO" id="GO:0005524">
    <property type="term" value="F:ATP binding"/>
    <property type="evidence" value="ECO:0007669"/>
    <property type="project" value="InterPro"/>
</dbReference>
<protein>
    <submittedName>
        <fullName evidence="5">Phosphorylase</fullName>
    </submittedName>
</protein>
<feature type="region of interest" description="Disordered" evidence="2">
    <location>
        <begin position="228"/>
        <end position="249"/>
    </location>
</feature>